<organism evidence="13 14">
    <name type="scientific">Sphingomonas kaistensis</name>
    <dbReference type="NCBI Taxonomy" id="298708"/>
    <lineage>
        <taxon>Bacteria</taxon>
        <taxon>Pseudomonadati</taxon>
        <taxon>Pseudomonadota</taxon>
        <taxon>Alphaproteobacteria</taxon>
        <taxon>Sphingomonadales</taxon>
        <taxon>Sphingomonadaceae</taxon>
        <taxon>Sphingomonas</taxon>
    </lineage>
</organism>
<dbReference type="InterPro" id="IPR029058">
    <property type="entry name" value="AB_hydrolase_fold"/>
</dbReference>
<protein>
    <recommendedName>
        <fullName evidence="5">Palmitoyl-protein thioesterase ABHD10, mitochondrial</fullName>
        <ecNumber evidence="4">3.1.1.93</ecNumber>
        <ecNumber evidence="1">3.1.2.22</ecNumber>
    </recommendedName>
    <alternativeName>
        <fullName evidence="7">Acyl-protein thioesterase ABHD10</fullName>
    </alternativeName>
    <alternativeName>
        <fullName evidence="8">Alpha/beta hydrolase domain-containing protein 10</fullName>
    </alternativeName>
    <alternativeName>
        <fullName evidence="6">Mycophenolic acid acyl-glucuronide esterase, mitochondrial</fullName>
    </alternativeName>
</protein>
<comment type="catalytic activity">
    <reaction evidence="11">
        <text>mycophenolic acid O-acyl-beta-D-glucuronide + H2O = mycophenolate + D-glucuronate + H(+)</text>
        <dbReference type="Rhea" id="RHEA:34179"/>
        <dbReference type="ChEBI" id="CHEBI:15377"/>
        <dbReference type="ChEBI" id="CHEBI:15378"/>
        <dbReference type="ChEBI" id="CHEBI:58720"/>
        <dbReference type="ChEBI" id="CHEBI:62932"/>
        <dbReference type="ChEBI" id="CHEBI:66982"/>
        <dbReference type="EC" id="3.1.1.93"/>
    </reaction>
    <physiologicalReaction direction="left-to-right" evidence="11">
        <dbReference type="Rhea" id="RHEA:34180"/>
    </physiologicalReaction>
</comment>
<evidence type="ECO:0000259" key="12">
    <source>
        <dbReference type="Pfam" id="PF00561"/>
    </source>
</evidence>
<evidence type="ECO:0000256" key="9">
    <source>
        <dbReference type="ARBA" id="ARBA00046047"/>
    </source>
</evidence>
<dbReference type="GO" id="GO:0102390">
    <property type="term" value="F:mycophenolic acid acyl-glucuronide esterase activity"/>
    <property type="evidence" value="ECO:0007669"/>
    <property type="project" value="UniProtKB-EC"/>
</dbReference>
<name>A0A7X6BG51_9SPHN</name>
<reference evidence="13 14" key="1">
    <citation type="submission" date="2020-03" db="EMBL/GenBank/DDBJ databases">
        <title>Genomic Encyclopedia of Type Strains, Phase IV (KMG-IV): sequencing the most valuable type-strain genomes for metagenomic binning, comparative biology and taxonomic classification.</title>
        <authorList>
            <person name="Goeker M."/>
        </authorList>
    </citation>
    <scope>NUCLEOTIDE SEQUENCE [LARGE SCALE GENOMIC DNA]</scope>
    <source>
        <strain evidence="13 14">DSM 16846</strain>
    </source>
</reference>
<evidence type="ECO:0000256" key="6">
    <source>
        <dbReference type="ARBA" id="ARBA00041520"/>
    </source>
</evidence>
<evidence type="ECO:0000256" key="2">
    <source>
        <dbReference type="ARBA" id="ARBA00022801"/>
    </source>
</evidence>
<keyword evidence="3" id="KW-0809">Transit peptide</keyword>
<dbReference type="Gene3D" id="3.40.50.1820">
    <property type="entry name" value="alpha/beta hydrolase"/>
    <property type="match status" value="1"/>
</dbReference>
<gene>
    <name evidence="13" type="ORF">GGQ97_000883</name>
</gene>
<accession>A0A7X6BG51</accession>
<dbReference type="EMBL" id="JAATJC010000001">
    <property type="protein sequence ID" value="NJC05090.1"/>
    <property type="molecule type" value="Genomic_DNA"/>
</dbReference>
<keyword evidence="14" id="KW-1185">Reference proteome</keyword>
<dbReference type="EC" id="3.1.1.93" evidence="4"/>
<comment type="caution">
    <text evidence="13">The sequence shown here is derived from an EMBL/GenBank/DDBJ whole genome shotgun (WGS) entry which is preliminary data.</text>
</comment>
<dbReference type="AlphaFoldDB" id="A0A7X6BG51"/>
<evidence type="ECO:0000256" key="3">
    <source>
        <dbReference type="ARBA" id="ARBA00022946"/>
    </source>
</evidence>
<evidence type="ECO:0000256" key="10">
    <source>
        <dbReference type="ARBA" id="ARBA00047409"/>
    </source>
</evidence>
<keyword evidence="2" id="KW-0378">Hydrolase</keyword>
<evidence type="ECO:0000256" key="4">
    <source>
        <dbReference type="ARBA" id="ARBA00039132"/>
    </source>
</evidence>
<evidence type="ECO:0000313" key="14">
    <source>
        <dbReference type="Proteomes" id="UP000558192"/>
    </source>
</evidence>
<comment type="catalytic activity">
    <reaction evidence="10">
        <text>S-hexadecanoyl-L-cysteinyl-[protein] + H2O = L-cysteinyl-[protein] + hexadecanoate + H(+)</text>
        <dbReference type="Rhea" id="RHEA:19233"/>
        <dbReference type="Rhea" id="RHEA-COMP:10131"/>
        <dbReference type="Rhea" id="RHEA-COMP:11032"/>
        <dbReference type="ChEBI" id="CHEBI:7896"/>
        <dbReference type="ChEBI" id="CHEBI:15377"/>
        <dbReference type="ChEBI" id="CHEBI:15378"/>
        <dbReference type="ChEBI" id="CHEBI:29950"/>
        <dbReference type="ChEBI" id="CHEBI:74151"/>
        <dbReference type="EC" id="3.1.2.22"/>
    </reaction>
    <physiologicalReaction direction="left-to-right" evidence="10">
        <dbReference type="Rhea" id="RHEA:19234"/>
    </physiologicalReaction>
</comment>
<evidence type="ECO:0000256" key="5">
    <source>
        <dbReference type="ARBA" id="ARBA00039314"/>
    </source>
</evidence>
<evidence type="ECO:0000313" key="13">
    <source>
        <dbReference type="EMBL" id="NJC05090.1"/>
    </source>
</evidence>
<evidence type="ECO:0000256" key="11">
    <source>
        <dbReference type="ARBA" id="ARBA00047972"/>
    </source>
</evidence>
<dbReference type="Proteomes" id="UP000558192">
    <property type="component" value="Unassembled WGS sequence"/>
</dbReference>
<sequence>MAMTLQFLARPGGHSLAIRHRPATGGGPTILFLPGYASDMMGSKALALDALAAREGLGMLRFDYRGTGESQGRFADFTLEDWLDDALAAAALADGPLLVVGSSMGGWLMLHLAERLDDRVRALVGIAAAPDFTDWGYTADDKAELAEAGELRRDNPYGGEAELTTLALWQSGERVRLLERPVRFEGPVRLLHGDRDAEVPVEIALRLRDALTSADVQLTIVKGGTHRLSAPHELALLERTLLTLAAGA</sequence>
<dbReference type="Pfam" id="PF00561">
    <property type="entry name" value="Abhydrolase_1"/>
    <property type="match status" value="1"/>
</dbReference>
<dbReference type="EC" id="3.1.2.22" evidence="1"/>
<dbReference type="RefSeq" id="WP_425338707.1">
    <property type="nucleotide sequence ID" value="NZ_JAATJC010000001.1"/>
</dbReference>
<proteinExistence type="predicted"/>
<evidence type="ECO:0000256" key="7">
    <source>
        <dbReference type="ARBA" id="ARBA00042645"/>
    </source>
</evidence>
<dbReference type="PANTHER" id="PTHR16138:SF7">
    <property type="entry name" value="PALMITOYL-PROTEIN THIOESTERASE ABHD10, MITOCHONDRIAL"/>
    <property type="match status" value="1"/>
</dbReference>
<evidence type="ECO:0000256" key="1">
    <source>
        <dbReference type="ARBA" id="ARBA00012423"/>
    </source>
</evidence>
<dbReference type="PANTHER" id="PTHR16138">
    <property type="entry name" value="MYCOPHENOLIC ACID ACYL-GLUCURONIDE ESTERASE, MITOCHONDRIAL"/>
    <property type="match status" value="1"/>
</dbReference>
<dbReference type="InterPro" id="IPR052382">
    <property type="entry name" value="ABHD10_acyl-thioesterase"/>
</dbReference>
<comment type="function">
    <text evidence="9">Acts as an acyl-protein thioesterase that hydrolyzes fatty acids from acylated residues in proteins. Regulates the mitochondrial S-depalmitoylation of the nucleophilic active site residue of peroxiredoxin-5/PRDX5, a key antioxidant protein, therefore modulating mitochondrial antioxidant ability. Also catalyzes the deglucuronidation of mycophenolic acid acyl-glucuronide, an active metabolite of the immunosuppressant drug mycophenolate.</text>
</comment>
<evidence type="ECO:0000256" key="8">
    <source>
        <dbReference type="ARBA" id="ARBA00042704"/>
    </source>
</evidence>
<dbReference type="SUPFAM" id="SSF53474">
    <property type="entry name" value="alpha/beta-Hydrolases"/>
    <property type="match status" value="1"/>
</dbReference>
<dbReference type="GO" id="GO:0008474">
    <property type="term" value="F:palmitoyl-(protein) hydrolase activity"/>
    <property type="evidence" value="ECO:0007669"/>
    <property type="project" value="UniProtKB-EC"/>
</dbReference>
<feature type="domain" description="AB hydrolase-1" evidence="12">
    <location>
        <begin position="28"/>
        <end position="140"/>
    </location>
</feature>
<dbReference type="GO" id="GO:0004553">
    <property type="term" value="F:hydrolase activity, hydrolyzing O-glycosyl compounds"/>
    <property type="evidence" value="ECO:0007669"/>
    <property type="project" value="TreeGrafter"/>
</dbReference>
<dbReference type="InterPro" id="IPR000073">
    <property type="entry name" value="AB_hydrolase_1"/>
</dbReference>